<gene>
    <name evidence="2" type="ORF">TeGR_g6028</name>
</gene>
<accession>A0ABQ6MNC8</accession>
<dbReference type="InterPro" id="IPR038765">
    <property type="entry name" value="Papain-like_cys_pep_sf"/>
</dbReference>
<dbReference type="SMART" id="SM00460">
    <property type="entry name" value="TGc"/>
    <property type="match status" value="1"/>
</dbReference>
<reference evidence="2 3" key="1">
    <citation type="journal article" date="2023" name="Commun. Biol.">
        <title>Genome analysis of Parmales, the sister group of diatoms, reveals the evolutionary specialization of diatoms from phago-mixotrophs to photoautotrophs.</title>
        <authorList>
            <person name="Ban H."/>
            <person name="Sato S."/>
            <person name="Yoshikawa S."/>
            <person name="Yamada K."/>
            <person name="Nakamura Y."/>
            <person name="Ichinomiya M."/>
            <person name="Sato N."/>
            <person name="Blanc-Mathieu R."/>
            <person name="Endo H."/>
            <person name="Kuwata A."/>
            <person name="Ogata H."/>
        </authorList>
    </citation>
    <scope>NUCLEOTIDE SEQUENCE [LARGE SCALE GENOMIC DNA]</scope>
</reference>
<dbReference type="EMBL" id="BRYB01003012">
    <property type="protein sequence ID" value="GMI28995.1"/>
    <property type="molecule type" value="Genomic_DNA"/>
</dbReference>
<dbReference type="InterPro" id="IPR002931">
    <property type="entry name" value="Transglutaminase-like"/>
</dbReference>
<evidence type="ECO:0000259" key="1">
    <source>
        <dbReference type="SMART" id="SM00460"/>
    </source>
</evidence>
<feature type="domain" description="Transglutaminase-like" evidence="1">
    <location>
        <begin position="203"/>
        <end position="257"/>
    </location>
</feature>
<organism evidence="2 3">
    <name type="scientific">Tetraparma gracilis</name>
    <dbReference type="NCBI Taxonomy" id="2962635"/>
    <lineage>
        <taxon>Eukaryota</taxon>
        <taxon>Sar</taxon>
        <taxon>Stramenopiles</taxon>
        <taxon>Ochrophyta</taxon>
        <taxon>Bolidophyceae</taxon>
        <taxon>Parmales</taxon>
        <taxon>Triparmaceae</taxon>
        <taxon>Tetraparma</taxon>
    </lineage>
</organism>
<dbReference type="Pfam" id="PF01841">
    <property type="entry name" value="Transglut_core"/>
    <property type="match status" value="1"/>
</dbReference>
<proteinExistence type="predicted"/>
<dbReference type="Proteomes" id="UP001165060">
    <property type="component" value="Unassembled WGS sequence"/>
</dbReference>
<protein>
    <recommendedName>
        <fullName evidence="1">Transglutaminase-like domain-containing protein</fullName>
    </recommendedName>
</protein>
<comment type="caution">
    <text evidence="2">The sequence shown here is derived from an EMBL/GenBank/DDBJ whole genome shotgun (WGS) entry which is preliminary data.</text>
</comment>
<dbReference type="SUPFAM" id="SSF54001">
    <property type="entry name" value="Cysteine proteinases"/>
    <property type="match status" value="1"/>
</dbReference>
<evidence type="ECO:0000313" key="2">
    <source>
        <dbReference type="EMBL" id="GMI28995.1"/>
    </source>
</evidence>
<name>A0ABQ6MNC8_9STRA</name>
<dbReference type="Gene3D" id="3.10.620.30">
    <property type="match status" value="1"/>
</dbReference>
<evidence type="ECO:0000313" key="3">
    <source>
        <dbReference type="Proteomes" id="UP001165060"/>
    </source>
</evidence>
<keyword evidence="3" id="KW-1185">Reference proteome</keyword>
<sequence>MLGASNATRFLAFVAHRTSLPPPAPEEVAESQPSNATLQGLREAYRSGSLLLASAEALDAFRAASAPAGAPPPTSFPSLLRGYAARLSAVHGDRRLRRRRGGLRGWLVERHPPAAGLRALLRSGSPAALPALRSLLGWFRAELPYFRSPCPGCGEPSSFLGYAHPSKAEASADPTARRAELYLCEACERAVWRFPRYNLPGAIVEAGRGRCGEYSALLYAMLVSLDVGRVRWVVDWGDHVWVEVLVGSRWVHLDPCEAAVDEPGLYRGWEKNFTHVVAFEKRRQPLLSLRRYRGEVTDLTDKYAGDRLGEREISNETIAESIAAVQGF</sequence>